<dbReference type="EMBL" id="JHEG02000019">
    <property type="protein sequence ID" value="KIE13070.1"/>
    <property type="molecule type" value="Genomic_DNA"/>
</dbReference>
<dbReference type="Gene3D" id="6.10.140.190">
    <property type="match status" value="1"/>
</dbReference>
<evidence type="ECO:0000259" key="1">
    <source>
        <dbReference type="Pfam" id="PF03551"/>
    </source>
</evidence>
<accession>A0A0C1RM79</accession>
<organism evidence="4">
    <name type="scientific">Tolypothrix bouteillei VB521301</name>
    <dbReference type="NCBI Taxonomy" id="1479485"/>
    <lineage>
        <taxon>Bacteria</taxon>
        <taxon>Bacillati</taxon>
        <taxon>Cyanobacteriota</taxon>
        <taxon>Cyanophyceae</taxon>
        <taxon>Nostocales</taxon>
        <taxon>Tolypothrichaceae</taxon>
        <taxon>Tolypothrix</taxon>
    </lineage>
</organism>
<dbReference type="Pfam" id="PF10400">
    <property type="entry name" value="Vir_act_alpha_C"/>
    <property type="match status" value="1"/>
</dbReference>
<dbReference type="InterPro" id="IPR036390">
    <property type="entry name" value="WH_DNA-bd_sf"/>
</dbReference>
<dbReference type="InterPro" id="IPR018309">
    <property type="entry name" value="Tscrpt_reg_PadR_C"/>
</dbReference>
<feature type="domain" description="Transcription regulator PadR C-terminal" evidence="2">
    <location>
        <begin position="92"/>
        <end position="175"/>
    </location>
</feature>
<dbReference type="AlphaFoldDB" id="A0A0C1RM79"/>
<dbReference type="EMBL" id="JHEG04000001">
    <property type="protein sequence ID" value="KAF3887982.1"/>
    <property type="molecule type" value="Genomic_DNA"/>
</dbReference>
<evidence type="ECO:0000313" key="5">
    <source>
        <dbReference type="Proteomes" id="UP000029738"/>
    </source>
</evidence>
<gene>
    <name evidence="4" type="ORF">DA73_0206525</name>
    <name evidence="3" type="ORF">DA73_0400022665</name>
</gene>
<evidence type="ECO:0000313" key="4">
    <source>
        <dbReference type="EMBL" id="KIE13070.1"/>
    </source>
</evidence>
<comment type="caution">
    <text evidence="4">The sequence shown here is derived from an EMBL/GenBank/DDBJ whole genome shotgun (WGS) entry which is preliminary data.</text>
</comment>
<feature type="domain" description="Transcription regulator PadR N-terminal" evidence="1">
    <location>
        <begin position="7"/>
        <end position="81"/>
    </location>
</feature>
<sequence>MALAHAVMSLLAKKACSGYEIAKEFEDSVGYFWQATHQQIYRELKKLEEQGWVGVEVIAQGKPLDKKIYHLTELGQQKLTEWIGEDCGLGPIREDILVKVFAGGLVSPQVLLQQLEQNRRLHLKRLEAYEDIEKRFFAHSEELSYGERCQYSVLKMGIGYEKAWNSWCEESIEMLQNVKE</sequence>
<dbReference type="PANTHER" id="PTHR43252">
    <property type="entry name" value="TRANSCRIPTIONAL REGULATOR YQJI"/>
    <property type="match status" value="1"/>
</dbReference>
<dbReference type="Proteomes" id="UP000029738">
    <property type="component" value="Unassembled WGS sequence"/>
</dbReference>
<evidence type="ECO:0000259" key="2">
    <source>
        <dbReference type="Pfam" id="PF10400"/>
    </source>
</evidence>
<keyword evidence="5" id="KW-1185">Reference proteome</keyword>
<reference evidence="4" key="1">
    <citation type="journal article" date="2015" name="Genome Announc.">
        <title>Draft Genome Sequence of Tolypothrix boutellei Strain VB521301.</title>
        <authorList>
            <person name="Chandrababunaidu M.M."/>
            <person name="Singh D."/>
            <person name="Sen D."/>
            <person name="Bhan S."/>
            <person name="Das S."/>
            <person name="Gupta A."/>
            <person name="Adhikary S.P."/>
            <person name="Tripathy S."/>
        </authorList>
    </citation>
    <scope>NUCLEOTIDE SEQUENCE</scope>
    <source>
        <strain evidence="4">VB521301</strain>
    </source>
</reference>
<name>A0A0C1RM79_9CYAN</name>
<evidence type="ECO:0000313" key="3">
    <source>
        <dbReference type="EMBL" id="KAF3887982.1"/>
    </source>
</evidence>
<dbReference type="SUPFAM" id="SSF46785">
    <property type="entry name" value="Winged helix' DNA-binding domain"/>
    <property type="match status" value="1"/>
</dbReference>
<dbReference type="InterPro" id="IPR036388">
    <property type="entry name" value="WH-like_DNA-bd_sf"/>
</dbReference>
<dbReference type="InterPro" id="IPR005149">
    <property type="entry name" value="Tscrpt_reg_PadR_N"/>
</dbReference>
<dbReference type="Pfam" id="PF03551">
    <property type="entry name" value="PadR"/>
    <property type="match status" value="1"/>
</dbReference>
<dbReference type="RefSeq" id="WP_038071871.1">
    <property type="nucleotide sequence ID" value="NZ_JHEG04000001.1"/>
</dbReference>
<dbReference type="Gene3D" id="1.10.10.10">
    <property type="entry name" value="Winged helix-like DNA-binding domain superfamily/Winged helix DNA-binding domain"/>
    <property type="match status" value="1"/>
</dbReference>
<proteinExistence type="predicted"/>
<dbReference type="PANTHER" id="PTHR43252:SF4">
    <property type="entry name" value="TRANSCRIPTIONAL REGULATORY PROTEIN"/>
    <property type="match status" value="1"/>
</dbReference>
<reference evidence="3" key="2">
    <citation type="submission" date="2019-11" db="EMBL/GenBank/DDBJ databases">
        <title>Improved Assembly of Tolypothrix boutellei genome.</title>
        <authorList>
            <person name="Sarangi A.N."/>
            <person name="Mukherjee M."/>
            <person name="Ghosh S."/>
            <person name="Singh D."/>
            <person name="Das A."/>
            <person name="Kant S."/>
            <person name="Prusty A."/>
            <person name="Tripathy S."/>
        </authorList>
    </citation>
    <scope>NUCLEOTIDE SEQUENCE</scope>
    <source>
        <strain evidence="3">VB521301</strain>
    </source>
</reference>
<protein>
    <submittedName>
        <fullName evidence="4">PadR family transcriptional regulator</fullName>
    </submittedName>
</protein>